<dbReference type="PRINTS" id="PR00413">
    <property type="entry name" value="HADHALOGNASE"/>
</dbReference>
<dbReference type="InterPro" id="IPR006439">
    <property type="entry name" value="HAD-SF_hydro_IA"/>
</dbReference>
<protein>
    <submittedName>
        <fullName evidence="1">HAD family phosphatase</fullName>
    </submittedName>
</protein>
<organism evidence="1 2">
    <name type="scientific">Microlunatus elymi</name>
    <dbReference type="NCBI Taxonomy" id="2596828"/>
    <lineage>
        <taxon>Bacteria</taxon>
        <taxon>Bacillati</taxon>
        <taxon>Actinomycetota</taxon>
        <taxon>Actinomycetes</taxon>
        <taxon>Propionibacteriales</taxon>
        <taxon>Propionibacteriaceae</taxon>
        <taxon>Microlunatus</taxon>
    </lineage>
</organism>
<dbReference type="Pfam" id="PF00702">
    <property type="entry name" value="Hydrolase"/>
    <property type="match status" value="1"/>
</dbReference>
<accession>A0A516Q509</accession>
<dbReference type="InterPro" id="IPR036412">
    <property type="entry name" value="HAD-like_sf"/>
</dbReference>
<evidence type="ECO:0000313" key="1">
    <source>
        <dbReference type="EMBL" id="QDP98527.1"/>
    </source>
</evidence>
<dbReference type="PANTHER" id="PTHR18901">
    <property type="entry name" value="2-DEOXYGLUCOSE-6-PHOSPHATE PHOSPHATASE 2"/>
    <property type="match status" value="1"/>
</dbReference>
<dbReference type="AlphaFoldDB" id="A0A516Q509"/>
<dbReference type="SUPFAM" id="SSF56784">
    <property type="entry name" value="HAD-like"/>
    <property type="match status" value="1"/>
</dbReference>
<dbReference type="CDD" id="cd07505">
    <property type="entry name" value="HAD_BPGM-like"/>
    <property type="match status" value="1"/>
</dbReference>
<name>A0A516Q509_9ACTN</name>
<dbReference type="NCBIfam" id="TIGR01509">
    <property type="entry name" value="HAD-SF-IA-v3"/>
    <property type="match status" value="1"/>
</dbReference>
<dbReference type="EMBL" id="CP041692">
    <property type="protein sequence ID" value="QDP98527.1"/>
    <property type="molecule type" value="Genomic_DNA"/>
</dbReference>
<dbReference type="Proteomes" id="UP000319263">
    <property type="component" value="Chromosome"/>
</dbReference>
<evidence type="ECO:0000313" key="2">
    <source>
        <dbReference type="Proteomes" id="UP000319263"/>
    </source>
</evidence>
<dbReference type="InterPro" id="IPR023198">
    <property type="entry name" value="PGP-like_dom2"/>
</dbReference>
<dbReference type="OrthoDB" id="9797743at2"/>
<dbReference type="InterPro" id="IPR023214">
    <property type="entry name" value="HAD_sf"/>
</dbReference>
<dbReference type="KEGG" id="mik:FOE78_02315"/>
<dbReference type="Gene3D" id="3.40.50.1000">
    <property type="entry name" value="HAD superfamily/HAD-like"/>
    <property type="match status" value="1"/>
</dbReference>
<dbReference type="PANTHER" id="PTHR18901:SF38">
    <property type="entry name" value="PSEUDOURIDINE-5'-PHOSPHATASE"/>
    <property type="match status" value="1"/>
</dbReference>
<keyword evidence="2" id="KW-1185">Reference proteome</keyword>
<gene>
    <name evidence="1" type="ORF">FOE78_02315</name>
</gene>
<reference evidence="1 2" key="1">
    <citation type="submission" date="2019-07" db="EMBL/GenBank/DDBJ databases">
        <title>Microlunatus dokdonensis sp. nov. isolated from the rhizospheric soil of the wild plant Elymus tsukushiensis.</title>
        <authorList>
            <person name="Ghim S.-Y."/>
            <person name="Hwang Y.-J."/>
            <person name="Son J.-S."/>
            <person name="Shin J.-H."/>
        </authorList>
    </citation>
    <scope>NUCLEOTIDE SEQUENCE [LARGE SCALE GENOMIC DNA]</scope>
    <source>
        <strain evidence="1 2">KUDC0627</strain>
    </source>
</reference>
<sequence>MDGTLFDSERLWDVSLDELAIMLGGTLSGRTRRQVVGGDLLDTVRIIHRDLGVEADEDHSARWLLERTRQLFAGGVRWRPGARAVVEAVKAAGIPRALVTSSRRVLVDAVLAQLEPGLFEVVVCGDEVTRPKPDPEGYLTAASRLGVEAANCVVLEDSPRGIAAARAAGCVVVAVPESGQTCPTADCTDADRTGDHQMIITSIETITVDQLAAWVRSRT</sequence>
<dbReference type="Gene3D" id="1.10.150.240">
    <property type="entry name" value="Putative phosphatase, domain 2"/>
    <property type="match status" value="1"/>
</dbReference>
<proteinExistence type="predicted"/>